<dbReference type="Gene3D" id="1.20.144.10">
    <property type="entry name" value="Phosphatidic acid phosphatase type 2/haloperoxidase"/>
    <property type="match status" value="1"/>
</dbReference>
<dbReference type="Proteomes" id="UP000243876">
    <property type="component" value="Unassembled WGS sequence"/>
</dbReference>
<dbReference type="EMBL" id="CENE01000007">
    <property type="protein sequence ID" value="CEQ40542.1"/>
    <property type="molecule type" value="Genomic_DNA"/>
</dbReference>
<sequence length="274" mass="29595">MFKQLWLYTLQKTQFVVTALTAFFILRIRTAHSLYFGAGTLVAAFTAKVLKRFIRQPRPVGAKKYEKTYGMPSTHSSSIAFFGVYLSLSALLLPLHPRVTSLLPGWDRLSGPAVADALGPGAAQGAFWPPPAAGAWGQRATRVALAGLFLAGTASVCWSRVKLGHHTRPQVLAGASLGGTLALLWMSLWLGAAGWSSLSGKELERSLPSWLGAAGEGLPQLVVNGVKEPAMVWERAAEDAVFVAMEAWKERRWEALKELRRFPLLGGAVATGEL</sequence>
<gene>
    <name evidence="3" type="primary">SPOSA6832_02186</name>
</gene>
<proteinExistence type="predicted"/>
<accession>A0A0D6EKJ2</accession>
<reference evidence="4" key="1">
    <citation type="submission" date="2015-02" db="EMBL/GenBank/DDBJ databases">
        <authorList>
            <person name="Gon?alves P."/>
        </authorList>
    </citation>
    <scope>NUCLEOTIDE SEQUENCE [LARGE SCALE GENOMIC DNA]</scope>
</reference>
<keyword evidence="4" id="KW-1185">Reference proteome</keyword>
<dbReference type="PANTHER" id="PTHR14969">
    <property type="entry name" value="SPHINGOSINE-1-PHOSPHATE PHOSPHOHYDROLASE"/>
    <property type="match status" value="1"/>
</dbReference>
<feature type="non-terminal residue" evidence="3">
    <location>
        <position position="1"/>
    </location>
</feature>
<dbReference type="SUPFAM" id="SSF48317">
    <property type="entry name" value="Acid phosphatase/Vanadium-dependent haloperoxidase"/>
    <property type="match status" value="1"/>
</dbReference>
<evidence type="ECO:0000313" key="3">
    <source>
        <dbReference type="EMBL" id="CEQ40542.1"/>
    </source>
</evidence>
<keyword evidence="1" id="KW-0812">Transmembrane</keyword>
<dbReference type="GO" id="GO:0042392">
    <property type="term" value="F:sphingosine-1-phosphate phosphatase activity"/>
    <property type="evidence" value="ECO:0007669"/>
    <property type="project" value="TreeGrafter"/>
</dbReference>
<feature type="transmembrane region" description="Helical" evidence="1">
    <location>
        <begin position="173"/>
        <end position="195"/>
    </location>
</feature>
<protein>
    <submittedName>
        <fullName evidence="3">SPOSA6832_02186-mRNA-1:cds</fullName>
    </submittedName>
</protein>
<keyword evidence="1" id="KW-0472">Membrane</keyword>
<dbReference type="PANTHER" id="PTHR14969:SF13">
    <property type="entry name" value="AT30094P"/>
    <property type="match status" value="1"/>
</dbReference>
<feature type="transmembrane region" description="Helical" evidence="1">
    <location>
        <begin position="74"/>
        <end position="93"/>
    </location>
</feature>
<dbReference type="OrthoDB" id="302705at2759"/>
<dbReference type="InterPro" id="IPR036938">
    <property type="entry name" value="PAP2/HPO_sf"/>
</dbReference>
<dbReference type="Pfam" id="PF01569">
    <property type="entry name" value="PAP2"/>
    <property type="match status" value="1"/>
</dbReference>
<evidence type="ECO:0000313" key="4">
    <source>
        <dbReference type="Proteomes" id="UP000243876"/>
    </source>
</evidence>
<keyword evidence="1" id="KW-1133">Transmembrane helix</keyword>
<dbReference type="AlphaFoldDB" id="A0A0D6EKJ2"/>
<dbReference type="InterPro" id="IPR000326">
    <property type="entry name" value="PAP2/HPO"/>
</dbReference>
<feature type="domain" description="Phosphatidic acid phosphatase type 2/haloperoxidase" evidence="2">
    <location>
        <begin position="34"/>
        <end position="188"/>
    </location>
</feature>
<evidence type="ECO:0000256" key="1">
    <source>
        <dbReference type="SAM" id="Phobius"/>
    </source>
</evidence>
<evidence type="ECO:0000259" key="2">
    <source>
        <dbReference type="Pfam" id="PF01569"/>
    </source>
</evidence>
<name>A0A0D6EKJ2_SPOSA</name>
<feature type="transmembrane region" description="Helical" evidence="1">
    <location>
        <begin position="33"/>
        <end position="54"/>
    </location>
</feature>
<feature type="transmembrane region" description="Helical" evidence="1">
    <location>
        <begin position="143"/>
        <end position="161"/>
    </location>
</feature>
<organism evidence="3 4">
    <name type="scientific">Sporidiobolus salmonicolor</name>
    <name type="common">Yeast-like fungus</name>
    <name type="synonym">Sporobolomyces salmonicolor</name>
    <dbReference type="NCBI Taxonomy" id="5005"/>
    <lineage>
        <taxon>Eukaryota</taxon>
        <taxon>Fungi</taxon>
        <taxon>Dikarya</taxon>
        <taxon>Basidiomycota</taxon>
        <taxon>Pucciniomycotina</taxon>
        <taxon>Microbotryomycetes</taxon>
        <taxon>Sporidiobolales</taxon>
        <taxon>Sporidiobolaceae</taxon>
        <taxon>Sporobolomyces</taxon>
    </lineage>
</organism>